<keyword evidence="3" id="KW-1185">Reference proteome</keyword>
<dbReference type="AlphaFoldDB" id="A0A401G6X8"/>
<dbReference type="OrthoDB" id="2270193at2759"/>
<feature type="region of interest" description="Disordered" evidence="1">
    <location>
        <begin position="226"/>
        <end position="275"/>
    </location>
</feature>
<feature type="compositionally biased region" description="Basic and acidic residues" evidence="1">
    <location>
        <begin position="245"/>
        <end position="256"/>
    </location>
</feature>
<dbReference type="GeneID" id="38774830"/>
<reference evidence="2 3" key="1">
    <citation type="journal article" date="2018" name="Sci. Rep.">
        <title>Genome sequence of the cauliflower mushroom Sparassis crispa (Hanabiratake) and its association with beneficial usage.</title>
        <authorList>
            <person name="Kiyama R."/>
            <person name="Furutani Y."/>
            <person name="Kawaguchi K."/>
            <person name="Nakanishi T."/>
        </authorList>
    </citation>
    <scope>NUCLEOTIDE SEQUENCE [LARGE SCALE GENOMIC DNA]</scope>
</reference>
<feature type="region of interest" description="Disordered" evidence="1">
    <location>
        <begin position="169"/>
        <end position="213"/>
    </location>
</feature>
<sequence length="440" mass="47939">MSPTPLSPNVVHILLQYIAPPSGLSHPLPPYLVSRALLQRHNFLHLTPDCPQEYLCWPSSPENQALAVDHLESLPHPVHDDESVTYPVQYTSDGESTYAHVDLTSPSDAVGARLVFQWDDTDGWKYHNTHLMPFPPGSRPALHDVLVPTPPTQDALPALTHQVTNHLDHSVGAQGHDDDSGDDDYWNTYGSHDRDSPSSRFASSSSDKDHGGSEDAYWAQYANVHGTADSTEPSPLPQPHRKPHLEHNRPDLDTHSPHPLPVPVRSHDSHEDALPIPPLMFPRPRHHSKYEPASPHALAHLLESIPPRESPSLGSGAAATIETESAILFGSDVPSPTLGGSTGSDESNTPSLPALPSALKLNGVFHRLSFLSEQVDASSNGDAALDEEQADPEDALRDSVQGIWKLWKAGRQGRLASTSPGPEGDREMFLRIVRGVVENT</sequence>
<protein>
    <submittedName>
        <fullName evidence="2">Uncharacterized protein</fullName>
    </submittedName>
</protein>
<dbReference type="InParanoid" id="A0A401G6X8"/>
<evidence type="ECO:0000313" key="2">
    <source>
        <dbReference type="EMBL" id="GBE77913.1"/>
    </source>
</evidence>
<proteinExistence type="predicted"/>
<name>A0A401G6X8_9APHY</name>
<dbReference type="EMBL" id="BFAD01000001">
    <property type="protein sequence ID" value="GBE77913.1"/>
    <property type="molecule type" value="Genomic_DNA"/>
</dbReference>
<organism evidence="2 3">
    <name type="scientific">Sparassis crispa</name>
    <dbReference type="NCBI Taxonomy" id="139825"/>
    <lineage>
        <taxon>Eukaryota</taxon>
        <taxon>Fungi</taxon>
        <taxon>Dikarya</taxon>
        <taxon>Basidiomycota</taxon>
        <taxon>Agaricomycotina</taxon>
        <taxon>Agaricomycetes</taxon>
        <taxon>Polyporales</taxon>
        <taxon>Sparassidaceae</taxon>
        <taxon>Sparassis</taxon>
    </lineage>
</organism>
<feature type="region of interest" description="Disordered" evidence="1">
    <location>
        <begin position="329"/>
        <end position="354"/>
    </location>
</feature>
<gene>
    <name evidence="2" type="ORF">SCP_0107950</name>
</gene>
<dbReference type="STRING" id="139825.A0A401G6X8"/>
<dbReference type="Proteomes" id="UP000287166">
    <property type="component" value="Unassembled WGS sequence"/>
</dbReference>
<dbReference type="RefSeq" id="XP_027608826.1">
    <property type="nucleotide sequence ID" value="XM_027753025.1"/>
</dbReference>
<evidence type="ECO:0000313" key="3">
    <source>
        <dbReference type="Proteomes" id="UP000287166"/>
    </source>
</evidence>
<accession>A0A401G6X8</accession>
<comment type="caution">
    <text evidence="2">The sequence shown here is derived from an EMBL/GenBank/DDBJ whole genome shotgun (WGS) entry which is preliminary data.</text>
</comment>
<evidence type="ECO:0000256" key="1">
    <source>
        <dbReference type="SAM" id="MobiDB-lite"/>
    </source>
</evidence>